<dbReference type="GO" id="GO:0070402">
    <property type="term" value="F:NADPH binding"/>
    <property type="evidence" value="ECO:0007669"/>
    <property type="project" value="TreeGrafter"/>
</dbReference>
<dbReference type="GO" id="GO:0003960">
    <property type="term" value="F:quinone reductase (NADPH) activity"/>
    <property type="evidence" value="ECO:0007669"/>
    <property type="project" value="InterPro"/>
</dbReference>
<feature type="domain" description="Enoyl reductase (ER)" evidence="3">
    <location>
        <begin position="10"/>
        <end position="318"/>
    </location>
</feature>
<dbReference type="Gene3D" id="3.40.50.720">
    <property type="entry name" value="NAD(P)-binding Rossmann-like Domain"/>
    <property type="match status" value="1"/>
</dbReference>
<dbReference type="eggNOG" id="COG0604">
    <property type="taxonomic scope" value="Bacteria"/>
</dbReference>
<dbReference type="InterPro" id="IPR047618">
    <property type="entry name" value="QOR-like"/>
</dbReference>
<dbReference type="Pfam" id="PF08240">
    <property type="entry name" value="ADH_N"/>
    <property type="match status" value="1"/>
</dbReference>
<protein>
    <submittedName>
        <fullName evidence="4">Alcohol dehydrogenase</fullName>
    </submittedName>
</protein>
<keyword evidence="2" id="KW-0560">Oxidoreductase</keyword>
<evidence type="ECO:0000313" key="5">
    <source>
        <dbReference type="Proteomes" id="UP000028824"/>
    </source>
</evidence>
<dbReference type="PANTHER" id="PTHR48106:SF13">
    <property type="entry name" value="QUINONE OXIDOREDUCTASE-RELATED"/>
    <property type="match status" value="1"/>
</dbReference>
<evidence type="ECO:0000256" key="2">
    <source>
        <dbReference type="ARBA" id="ARBA00023002"/>
    </source>
</evidence>
<dbReference type="Gene3D" id="3.90.180.10">
    <property type="entry name" value="Medium-chain alcohol dehydrogenases, catalytic domain"/>
    <property type="match status" value="1"/>
</dbReference>
<dbReference type="GO" id="GO:0035925">
    <property type="term" value="F:mRNA 3'-UTR AU-rich region binding"/>
    <property type="evidence" value="ECO:0007669"/>
    <property type="project" value="TreeGrafter"/>
</dbReference>
<organism evidence="4 5">
    <name type="scientific">Paenirhodobacter enshiensis</name>
    <dbReference type="NCBI Taxonomy" id="1105367"/>
    <lineage>
        <taxon>Bacteria</taxon>
        <taxon>Pseudomonadati</taxon>
        <taxon>Pseudomonadota</taxon>
        <taxon>Alphaproteobacteria</taxon>
        <taxon>Rhodobacterales</taxon>
        <taxon>Rhodobacter group</taxon>
        <taxon>Paenirhodobacter</taxon>
    </lineage>
</organism>
<accession>A0A086Y982</accession>
<dbReference type="OrthoDB" id="9805883at2"/>
<evidence type="ECO:0000259" key="3">
    <source>
        <dbReference type="SMART" id="SM00829"/>
    </source>
</evidence>
<comment type="caution">
    <text evidence="4">The sequence shown here is derived from an EMBL/GenBank/DDBJ whole genome shotgun (WGS) entry which is preliminary data.</text>
</comment>
<dbReference type="InterPro" id="IPR011032">
    <property type="entry name" value="GroES-like_sf"/>
</dbReference>
<dbReference type="InterPro" id="IPR020843">
    <property type="entry name" value="ER"/>
</dbReference>
<dbReference type="CDD" id="cd05286">
    <property type="entry name" value="QOR2"/>
    <property type="match status" value="1"/>
</dbReference>
<dbReference type="InterPro" id="IPR013154">
    <property type="entry name" value="ADH-like_N"/>
</dbReference>
<dbReference type="RefSeq" id="WP_036634022.1">
    <property type="nucleotide sequence ID" value="NZ_JFZB01000001.1"/>
</dbReference>
<dbReference type="InterPro" id="IPR013149">
    <property type="entry name" value="ADH-like_C"/>
</dbReference>
<sequence length="320" mass="33726">MFALTFETFGGPEVLRYREVPDPVARPGEVLVDVRAAGVNFADIYRRRGHYRELGEPPYIDGYEGAGVVVALGAGVGGLRIGDRIGFVDVARANVTRLAVPAERAIPLPEGVDEVTAAAILLQGLTAQYLSEDSAAIRPGDSVLVHSAAGGVGRHLLRLCRAKGARVIAMASSEEKRRIARDLGAEAVLGYDGDWVAGVRALTGGGADVVYDAVGSTLARSIEAARNRGTIVTYGMSGGAPAPVDPLMLMQSSKALRGAELWDYLDSGAERRRRSRKLFDALAAGVIAVPPIETFALADGAAAHRRLEDRGFSGKVVLVP</sequence>
<gene>
    <name evidence="4" type="ORF">CG50_03790</name>
</gene>
<dbReference type="Pfam" id="PF00107">
    <property type="entry name" value="ADH_zinc_N"/>
    <property type="match status" value="1"/>
</dbReference>
<keyword evidence="1" id="KW-0521">NADP</keyword>
<evidence type="ECO:0000256" key="1">
    <source>
        <dbReference type="ARBA" id="ARBA00022857"/>
    </source>
</evidence>
<dbReference type="EMBL" id="JFZB01000001">
    <property type="protein sequence ID" value="KFI30832.1"/>
    <property type="molecule type" value="Genomic_DNA"/>
</dbReference>
<dbReference type="InterPro" id="IPR036291">
    <property type="entry name" value="NAD(P)-bd_dom_sf"/>
</dbReference>
<keyword evidence="5" id="KW-1185">Reference proteome</keyword>
<proteinExistence type="predicted"/>
<reference evidence="4 5" key="1">
    <citation type="submission" date="2014-03" db="EMBL/GenBank/DDBJ databases">
        <title>Genome of Paenirhodobacter enshiensis DW2-9.</title>
        <authorList>
            <person name="Wang D."/>
            <person name="Wang G."/>
        </authorList>
    </citation>
    <scope>NUCLEOTIDE SEQUENCE [LARGE SCALE GENOMIC DNA]</scope>
    <source>
        <strain evidence="4 5">DW2-9</strain>
    </source>
</reference>
<dbReference type="SMART" id="SM00829">
    <property type="entry name" value="PKS_ER"/>
    <property type="match status" value="1"/>
</dbReference>
<dbReference type="STRING" id="1105367.CG50_03790"/>
<dbReference type="Proteomes" id="UP000028824">
    <property type="component" value="Unassembled WGS sequence"/>
</dbReference>
<dbReference type="PANTHER" id="PTHR48106">
    <property type="entry name" value="QUINONE OXIDOREDUCTASE PIG3-RELATED"/>
    <property type="match status" value="1"/>
</dbReference>
<dbReference type="SUPFAM" id="SSF50129">
    <property type="entry name" value="GroES-like"/>
    <property type="match status" value="1"/>
</dbReference>
<dbReference type="GO" id="GO:0005829">
    <property type="term" value="C:cytosol"/>
    <property type="evidence" value="ECO:0007669"/>
    <property type="project" value="TreeGrafter"/>
</dbReference>
<evidence type="ECO:0000313" key="4">
    <source>
        <dbReference type="EMBL" id="KFI30832.1"/>
    </source>
</evidence>
<dbReference type="AlphaFoldDB" id="A0A086Y982"/>
<dbReference type="SUPFAM" id="SSF51735">
    <property type="entry name" value="NAD(P)-binding Rossmann-fold domains"/>
    <property type="match status" value="1"/>
</dbReference>
<name>A0A086Y982_9RHOB</name>